<dbReference type="Gene3D" id="1.10.260.170">
    <property type="match status" value="1"/>
</dbReference>
<evidence type="ECO:0000256" key="10">
    <source>
        <dbReference type="ARBA" id="ARBA00029821"/>
    </source>
</evidence>
<dbReference type="SUPFAM" id="SSF53335">
    <property type="entry name" value="S-adenosyl-L-methionine-dependent methyltransferases"/>
    <property type="match status" value="1"/>
</dbReference>
<keyword evidence="7 12" id="KW-0949">S-adenosyl-L-methionine</keyword>
<evidence type="ECO:0000313" key="15">
    <source>
        <dbReference type="EMBL" id="TKW51822.1"/>
    </source>
</evidence>
<dbReference type="PANTHER" id="PTHR21451:SF0">
    <property type="entry name" value="HISTONE-LYSINE N-METHYLTRANSFERASE, H3 LYSINE-79 SPECIFIC"/>
    <property type="match status" value="1"/>
</dbReference>
<keyword evidence="6 12" id="KW-0808">Transferase</keyword>
<protein>
    <recommendedName>
        <fullName evidence="4 12">Histone-lysine N-methyltransferase, H3 lysine-79 specific</fullName>
        <ecNumber evidence="3 12">2.1.1.360</ecNumber>
    </recommendedName>
    <alternativeName>
        <fullName evidence="10 12">Histone H3-K79 methyltransferase</fullName>
    </alternativeName>
</protein>
<dbReference type="CDD" id="cd02440">
    <property type="entry name" value="AdoMet_MTases"/>
    <property type="match status" value="1"/>
</dbReference>
<keyword evidence="9 12" id="KW-0539">Nucleus</keyword>
<gene>
    <name evidence="15" type="primary">DOT1</name>
    <name evidence="15" type="ORF">CTA1_1885</name>
</gene>
<dbReference type="GO" id="GO:0140956">
    <property type="term" value="F:histone H3K79 trimethyltransferase activity"/>
    <property type="evidence" value="ECO:0007669"/>
    <property type="project" value="UniProtKB-EC"/>
</dbReference>
<comment type="caution">
    <text evidence="15">The sequence shown here is derived from an EMBL/GenBank/DDBJ whole genome shotgun (WGS) entry which is preliminary data.</text>
</comment>
<accession>A0A4U6XA02</accession>
<evidence type="ECO:0000259" key="14">
    <source>
        <dbReference type="PROSITE" id="PS51569"/>
    </source>
</evidence>
<keyword evidence="5 12" id="KW-0489">Methyltransferase</keyword>
<dbReference type="AlphaFoldDB" id="A0A4U6XA02"/>
<comment type="function">
    <text evidence="1 12">Histone methyltransferase that specifically trimethylates histone H3 to form H3K79me3. This methylation is required for telomere silencing and for the pachytene checkpoint during the meiotic cell cycle by allowing the recruitment of RAD9 to double strand breaks. Nucleosomes are preferred as substrate compared to free histone.</text>
</comment>
<reference evidence="15 16" key="1">
    <citation type="journal article" date="2019" name="PLoS ONE">
        <title>Comparative genome analysis indicates high evolutionary potential of pathogenicity genes in Colletotrichum tanaceti.</title>
        <authorList>
            <person name="Lelwala R.V."/>
            <person name="Korhonen P.K."/>
            <person name="Young N.D."/>
            <person name="Scott J.B."/>
            <person name="Ades P.A."/>
            <person name="Gasser R.B."/>
            <person name="Taylor P.W.J."/>
        </authorList>
    </citation>
    <scope>NUCLEOTIDE SEQUENCE [LARGE SCALE GENOMIC DNA]</scope>
    <source>
        <strain evidence="15">BRIP57314</strain>
    </source>
</reference>
<feature type="compositionally biased region" description="Low complexity" evidence="13">
    <location>
        <begin position="392"/>
        <end position="409"/>
    </location>
</feature>
<evidence type="ECO:0000256" key="5">
    <source>
        <dbReference type="ARBA" id="ARBA00022603"/>
    </source>
</evidence>
<evidence type="ECO:0000256" key="6">
    <source>
        <dbReference type="ARBA" id="ARBA00022679"/>
    </source>
</evidence>
<evidence type="ECO:0000256" key="11">
    <source>
        <dbReference type="ARBA" id="ARBA00047770"/>
    </source>
</evidence>
<comment type="subcellular location">
    <subcellularLocation>
        <location evidence="2 12">Nucleus</location>
    </subcellularLocation>
</comment>
<feature type="region of interest" description="Disordered" evidence="13">
    <location>
        <begin position="307"/>
        <end position="351"/>
    </location>
</feature>
<dbReference type="GO" id="GO:0000077">
    <property type="term" value="P:DNA damage checkpoint signaling"/>
    <property type="evidence" value="ECO:0007669"/>
    <property type="project" value="TreeGrafter"/>
</dbReference>
<sequence length="848" mass="94802">MSERQSCRAMETVLAIPELLEAVLVQVDMRTLLVSASRVSRTWKAFLDESPALQQALFFKPVSDVCTAAIHGLEGTHFPGVPNGPDLPTRRDARLINPLLAEKFDKCFFDFGPTYSCHRRANSFYELPWSTHPKPVQTVQENWGGWTQVRPPELDEASTRALAESRRRFTRRGASWRRMLVSQPPPPSLGYMCFDIRSLAAEDQRVSSSLIRPGDSTPNAGLRMGELYDVVQHGAGHHGRHSFWFRVLWGRPTGQFAFTHVRDTFERLMARTSVVVEFMHADDHSLPNHPKDPADVGVFDAAFRCEESREAKQRHHTSKSIRPTSSITTTTPAKSRAQRPISSFSSQSIGPPAAAAMPILGGKNKFNTKPAAIRVEKVQVAAPKPRPKLVHARSSTSSAKASPRASPKPNGKSLLSRKQSASPYPSSSDEKRSERKRKVGSAGPSQPKFDNDSDDDDNYDAFINLEPRKRQRTKDGQLVDTQRVLTRASAFRDNARPLSRLIHAVDISNLKKCPKAKRLLGATDDDDVRVRLQYPSNYGAEDYELISEKGIINAVEDIKTVVRFVAHVYLTEEQATEFTEPTNGLIRRLERASNINDFHGFVAALQDANKKIRALAADGTIRKNLDNIHGIPRDLVEFILTQVYDRTVSPEVEKLKQYKNGTDNVYGELTYKFISEILQERTRMTSDQVFVDLGSGVGNVVFQAALEIGCESWGCEMMENPCDFAEAQEKEFGARCKMWGLLPGRVNLERGDFTKSTRIHDAMKRADVILVNNQAFTPQLNAELVNMFLDLKQGCKIVSLKSFVNDQGTRNANDIASNILEVEHLTYPDGGYVSWTNAGGNFCLSTKK</sequence>
<comment type="activity regulation">
    <text evidence="12">Ubiquitination of histone H2B to form H2BK123ub1 is required for efficient DOT1 methyltransferase activity on histone H3.</text>
</comment>
<dbReference type="Pfam" id="PF08123">
    <property type="entry name" value="DOT1"/>
    <property type="match status" value="1"/>
</dbReference>
<evidence type="ECO:0000256" key="12">
    <source>
        <dbReference type="RuleBase" id="RU271113"/>
    </source>
</evidence>
<evidence type="ECO:0000256" key="2">
    <source>
        <dbReference type="ARBA" id="ARBA00004123"/>
    </source>
</evidence>
<keyword evidence="8 12" id="KW-0156">Chromatin regulator</keyword>
<dbReference type="Proteomes" id="UP000310108">
    <property type="component" value="Unassembled WGS sequence"/>
</dbReference>
<dbReference type="Gene3D" id="3.40.50.150">
    <property type="entry name" value="Vaccinia Virus protein VP39"/>
    <property type="match status" value="1"/>
</dbReference>
<dbReference type="InterPro" id="IPR030445">
    <property type="entry name" value="H3-K79_meTrfase"/>
</dbReference>
<evidence type="ECO:0000256" key="4">
    <source>
        <dbReference type="ARBA" id="ARBA00020987"/>
    </source>
</evidence>
<dbReference type="GO" id="GO:0005634">
    <property type="term" value="C:nucleus"/>
    <property type="evidence" value="ECO:0007669"/>
    <property type="project" value="UniProtKB-SubCell"/>
</dbReference>
<name>A0A4U6XA02_9PEZI</name>
<comment type="similarity">
    <text evidence="12">Belongs to the class I-like SAM-binding methyltransferase superfamily. DOT1 family.</text>
</comment>
<feature type="compositionally biased region" description="Polar residues" evidence="13">
    <location>
        <begin position="416"/>
        <end position="425"/>
    </location>
</feature>
<feature type="region of interest" description="Disordered" evidence="13">
    <location>
        <begin position="378"/>
        <end position="460"/>
    </location>
</feature>
<comment type="miscellaneous">
    <text evidence="12">In contrast to other lysine histone methyltransferases, it does not contain a SET domain, suggesting the existence of another mechanism for methylation of lysine residues of histones.</text>
</comment>
<evidence type="ECO:0000313" key="16">
    <source>
        <dbReference type="Proteomes" id="UP000310108"/>
    </source>
</evidence>
<evidence type="ECO:0000256" key="3">
    <source>
        <dbReference type="ARBA" id="ARBA00012190"/>
    </source>
</evidence>
<feature type="compositionally biased region" description="Polar residues" evidence="13">
    <location>
        <begin position="340"/>
        <end position="349"/>
    </location>
</feature>
<dbReference type="STRING" id="1306861.A0A4U6XA02"/>
<proteinExistence type="inferred from homology"/>
<dbReference type="EMBL" id="PJEX01000280">
    <property type="protein sequence ID" value="TKW51822.1"/>
    <property type="molecule type" value="Genomic_DNA"/>
</dbReference>
<organism evidence="15 16">
    <name type="scientific">Colletotrichum tanaceti</name>
    <dbReference type="NCBI Taxonomy" id="1306861"/>
    <lineage>
        <taxon>Eukaryota</taxon>
        <taxon>Fungi</taxon>
        <taxon>Dikarya</taxon>
        <taxon>Ascomycota</taxon>
        <taxon>Pezizomycotina</taxon>
        <taxon>Sordariomycetes</taxon>
        <taxon>Hypocreomycetidae</taxon>
        <taxon>Glomerellales</taxon>
        <taxon>Glomerellaceae</taxon>
        <taxon>Colletotrichum</taxon>
        <taxon>Colletotrichum destructivum species complex</taxon>
    </lineage>
</organism>
<dbReference type="OrthoDB" id="443402at2759"/>
<keyword evidence="16" id="KW-1185">Reference proteome</keyword>
<dbReference type="GO" id="GO:0006281">
    <property type="term" value="P:DNA repair"/>
    <property type="evidence" value="ECO:0007669"/>
    <property type="project" value="TreeGrafter"/>
</dbReference>
<evidence type="ECO:0000256" key="9">
    <source>
        <dbReference type="ARBA" id="ARBA00023242"/>
    </source>
</evidence>
<feature type="compositionally biased region" description="Low complexity" evidence="13">
    <location>
        <begin position="320"/>
        <end position="335"/>
    </location>
</feature>
<dbReference type="GO" id="GO:0032259">
    <property type="term" value="P:methylation"/>
    <property type="evidence" value="ECO:0007669"/>
    <property type="project" value="UniProtKB-KW"/>
</dbReference>
<evidence type="ECO:0000256" key="1">
    <source>
        <dbReference type="ARBA" id="ARBA00003482"/>
    </source>
</evidence>
<dbReference type="PANTHER" id="PTHR21451">
    <property type="entry name" value="HISTONE H3 METHYLTRANSFERASE"/>
    <property type="match status" value="1"/>
</dbReference>
<evidence type="ECO:0000256" key="8">
    <source>
        <dbReference type="ARBA" id="ARBA00022853"/>
    </source>
</evidence>
<comment type="catalytic activity">
    <reaction evidence="11 12">
        <text>L-lysyl(79)-[histone H3] + 3 S-adenosyl-L-methionine = N(6),N(6),N(6)-trimethyl-L-lysyl(79)-[histone H3] + 3 S-adenosyl-L-homocysteine + 3 H(+)</text>
        <dbReference type="Rhea" id="RHEA:60328"/>
        <dbReference type="Rhea" id="RHEA-COMP:15549"/>
        <dbReference type="Rhea" id="RHEA-COMP:15552"/>
        <dbReference type="ChEBI" id="CHEBI:15378"/>
        <dbReference type="ChEBI" id="CHEBI:29969"/>
        <dbReference type="ChEBI" id="CHEBI:57856"/>
        <dbReference type="ChEBI" id="CHEBI:59789"/>
        <dbReference type="ChEBI" id="CHEBI:61961"/>
        <dbReference type="EC" id="2.1.1.360"/>
    </reaction>
</comment>
<dbReference type="EC" id="2.1.1.360" evidence="3 12"/>
<feature type="domain" description="DOT1" evidence="14">
    <location>
        <begin position="528"/>
        <end position="848"/>
    </location>
</feature>
<dbReference type="InterPro" id="IPR025789">
    <property type="entry name" value="DOT1_dom"/>
</dbReference>
<dbReference type="FunFam" id="3.40.50.150:FF:000033">
    <property type="entry name" value="Histone-lysine N-methyltransferase, H3 lysine-79 specific"/>
    <property type="match status" value="1"/>
</dbReference>
<dbReference type="PROSITE" id="PS51569">
    <property type="entry name" value="DOT1"/>
    <property type="match status" value="1"/>
</dbReference>
<evidence type="ECO:0000256" key="7">
    <source>
        <dbReference type="ARBA" id="ARBA00022691"/>
    </source>
</evidence>
<evidence type="ECO:0000256" key="13">
    <source>
        <dbReference type="SAM" id="MobiDB-lite"/>
    </source>
</evidence>
<dbReference type="InterPro" id="IPR029063">
    <property type="entry name" value="SAM-dependent_MTases_sf"/>
</dbReference>